<keyword evidence="3" id="KW-1185">Reference proteome</keyword>
<evidence type="ECO:0000313" key="3">
    <source>
        <dbReference type="Proteomes" id="UP000241158"/>
    </source>
</evidence>
<protein>
    <submittedName>
        <fullName evidence="2">Uncharacterized protein</fullName>
    </submittedName>
</protein>
<dbReference type="OrthoDB" id="8454376at2"/>
<accession>A0A2P7ARH3</accession>
<name>A0A2P7ARH3_9HYPH</name>
<keyword evidence="1" id="KW-0812">Transmembrane</keyword>
<evidence type="ECO:0000313" key="2">
    <source>
        <dbReference type="EMBL" id="PSH56818.1"/>
    </source>
</evidence>
<dbReference type="Proteomes" id="UP000241158">
    <property type="component" value="Unassembled WGS sequence"/>
</dbReference>
<keyword evidence="1" id="KW-0472">Membrane</keyword>
<sequence>MQIEPPRHADETESDTYLVDQVLAQNKAAVNAEQSHEPSMSEQLAALRAEISRLAESASLIAEEVAIIVAQAPTRLRYEGEKQIYKRPVISLLAIGILSFHLTQAIFGRSRRVR</sequence>
<dbReference type="RefSeq" id="WP_106717569.1">
    <property type="nucleotide sequence ID" value="NZ_JACHXT010000003.1"/>
</dbReference>
<reference evidence="3" key="1">
    <citation type="submission" date="2017-11" db="EMBL/GenBank/DDBJ databases">
        <authorList>
            <person name="Kuznetsova I."/>
            <person name="Sazanova A."/>
            <person name="Chirak E."/>
            <person name="Safronova V."/>
            <person name="Willems A."/>
        </authorList>
    </citation>
    <scope>NUCLEOTIDE SEQUENCE [LARGE SCALE GENOMIC DNA]</scope>
    <source>
        <strain evidence="3">PEPV15</strain>
    </source>
</reference>
<evidence type="ECO:0000256" key="1">
    <source>
        <dbReference type="SAM" id="Phobius"/>
    </source>
</evidence>
<feature type="transmembrane region" description="Helical" evidence="1">
    <location>
        <begin position="89"/>
        <end position="107"/>
    </location>
</feature>
<dbReference type="AlphaFoldDB" id="A0A2P7ARH3"/>
<organism evidence="2 3">
    <name type="scientific">Phyllobacterium endophyticum</name>
    <dbReference type="NCBI Taxonomy" id="1149773"/>
    <lineage>
        <taxon>Bacteria</taxon>
        <taxon>Pseudomonadati</taxon>
        <taxon>Pseudomonadota</taxon>
        <taxon>Alphaproteobacteria</taxon>
        <taxon>Hyphomicrobiales</taxon>
        <taxon>Phyllobacteriaceae</taxon>
        <taxon>Phyllobacterium</taxon>
    </lineage>
</organism>
<comment type="caution">
    <text evidence="2">The sequence shown here is derived from an EMBL/GenBank/DDBJ whole genome shotgun (WGS) entry which is preliminary data.</text>
</comment>
<dbReference type="EMBL" id="PGGN01000003">
    <property type="protein sequence ID" value="PSH56818.1"/>
    <property type="molecule type" value="Genomic_DNA"/>
</dbReference>
<gene>
    <name evidence="2" type="ORF">CU100_15930</name>
</gene>
<keyword evidence="1" id="KW-1133">Transmembrane helix</keyword>
<proteinExistence type="predicted"/>